<dbReference type="AlphaFoldDB" id="A0A5B9PG17"/>
<proteinExistence type="predicted"/>
<dbReference type="KEGG" id="mff:MFFC18_36030"/>
<reference evidence="2 3" key="1">
    <citation type="submission" date="2019-08" db="EMBL/GenBank/DDBJ databases">
        <title>Deep-cultivation of Planctomycetes and their phenomic and genomic characterization uncovers novel biology.</title>
        <authorList>
            <person name="Wiegand S."/>
            <person name="Jogler M."/>
            <person name="Boedeker C."/>
            <person name="Pinto D."/>
            <person name="Vollmers J."/>
            <person name="Rivas-Marin E."/>
            <person name="Kohn T."/>
            <person name="Peeters S.H."/>
            <person name="Heuer A."/>
            <person name="Rast P."/>
            <person name="Oberbeckmann S."/>
            <person name="Bunk B."/>
            <person name="Jeske O."/>
            <person name="Meyerdierks A."/>
            <person name="Storesund J.E."/>
            <person name="Kallscheuer N."/>
            <person name="Luecker S."/>
            <person name="Lage O.M."/>
            <person name="Pohl T."/>
            <person name="Merkel B.J."/>
            <person name="Hornburger P."/>
            <person name="Mueller R.-W."/>
            <person name="Bruemmer F."/>
            <person name="Labrenz M."/>
            <person name="Spormann A.M."/>
            <person name="Op den Camp H."/>
            <person name="Overmann J."/>
            <person name="Amann R."/>
            <person name="Jetten M.S.M."/>
            <person name="Mascher T."/>
            <person name="Medema M.H."/>
            <person name="Devos D.P."/>
            <person name="Kaster A.-K."/>
            <person name="Ovreas L."/>
            <person name="Rohde M."/>
            <person name="Galperin M.Y."/>
            <person name="Jogler C."/>
        </authorList>
    </citation>
    <scope>NUCLEOTIDE SEQUENCE [LARGE SCALE GENOMIC DNA]</scope>
    <source>
        <strain evidence="2 3">FC18</strain>
    </source>
</reference>
<protein>
    <submittedName>
        <fullName evidence="2">PEP-CTERM motif protein</fullName>
    </submittedName>
</protein>
<evidence type="ECO:0000259" key="1">
    <source>
        <dbReference type="Pfam" id="PF07589"/>
    </source>
</evidence>
<organism evidence="2 3">
    <name type="scientific">Mariniblastus fucicola</name>
    <dbReference type="NCBI Taxonomy" id="980251"/>
    <lineage>
        <taxon>Bacteria</taxon>
        <taxon>Pseudomonadati</taxon>
        <taxon>Planctomycetota</taxon>
        <taxon>Planctomycetia</taxon>
        <taxon>Pirellulales</taxon>
        <taxon>Pirellulaceae</taxon>
        <taxon>Mariniblastus</taxon>
    </lineage>
</organism>
<dbReference type="InterPro" id="IPR013424">
    <property type="entry name" value="Ice-binding_C"/>
</dbReference>
<evidence type="ECO:0000313" key="3">
    <source>
        <dbReference type="Proteomes" id="UP000322214"/>
    </source>
</evidence>
<feature type="domain" description="Ice-binding protein C-terminal" evidence="1">
    <location>
        <begin position="218"/>
        <end position="241"/>
    </location>
</feature>
<dbReference type="NCBIfam" id="TIGR02595">
    <property type="entry name" value="PEP_CTERM"/>
    <property type="match status" value="1"/>
</dbReference>
<dbReference type="Pfam" id="PF07589">
    <property type="entry name" value="PEP-CTERM"/>
    <property type="match status" value="1"/>
</dbReference>
<dbReference type="EMBL" id="CP042912">
    <property type="protein sequence ID" value="QEG23702.1"/>
    <property type="molecule type" value="Genomic_DNA"/>
</dbReference>
<keyword evidence="3" id="KW-1185">Reference proteome</keyword>
<dbReference type="Proteomes" id="UP000322214">
    <property type="component" value="Chromosome"/>
</dbReference>
<dbReference type="RefSeq" id="WP_075086186.1">
    <property type="nucleotide sequence ID" value="NZ_CP042912.1"/>
</dbReference>
<sequence length="243" mass="24968">MNTAGIGVGGSNALSLDVMTAQRSYNAINQNGLTAAAGAGNILTLSADFQVSIGGNALANQNKAFAGLQISDDDDVWWSGTNQGVTKTDFTIARRGANGQIFGINAPGAAIDGWHNVSNFGLVDGVTAGTSDWFKMEIVLTDNGATYDADYNLYDAGGSVIHTYSAATTYASGTTLYGGFTTGYNDVEDGAGTPLVINSVNDVTGVSIDNFSFTGPAAVPEPTSLSLLALGLLGTVAFRRRSL</sequence>
<evidence type="ECO:0000313" key="2">
    <source>
        <dbReference type="EMBL" id="QEG23702.1"/>
    </source>
</evidence>
<dbReference type="OrthoDB" id="10017480at2"/>
<accession>A0A5B9PG17</accession>
<name>A0A5B9PG17_9BACT</name>
<dbReference type="STRING" id="980251.GCA_001642875_04349"/>
<gene>
    <name evidence="2" type="ORF">MFFC18_36030</name>
</gene>